<organism evidence="12 13">
    <name type="scientific">Roseibium limicola</name>
    <dbReference type="NCBI Taxonomy" id="2816037"/>
    <lineage>
        <taxon>Bacteria</taxon>
        <taxon>Pseudomonadati</taxon>
        <taxon>Pseudomonadota</taxon>
        <taxon>Alphaproteobacteria</taxon>
        <taxon>Hyphomicrobiales</taxon>
        <taxon>Stappiaceae</taxon>
        <taxon>Roseibium</taxon>
    </lineage>
</organism>
<dbReference type="SUPFAM" id="SSF52540">
    <property type="entry name" value="P-loop containing nucleoside triphosphate hydrolases"/>
    <property type="match status" value="1"/>
</dbReference>
<evidence type="ECO:0000256" key="10">
    <source>
        <dbReference type="ARBA" id="ARBA00032441"/>
    </source>
</evidence>
<protein>
    <recommendedName>
        <fullName evidence="3">tRNA threonylcarbamoyladenosine biosynthesis protein TsaE</fullName>
    </recommendedName>
    <alternativeName>
        <fullName evidence="10">t(6)A37 threonylcarbamoyladenosine biosynthesis protein TsaE</fullName>
    </alternativeName>
</protein>
<name>A0A939EQZ9_9HYPH</name>
<dbReference type="InterPro" id="IPR027417">
    <property type="entry name" value="P-loop_NTPase"/>
</dbReference>
<reference evidence="12" key="1">
    <citation type="submission" date="2021-03" db="EMBL/GenBank/DDBJ databases">
        <title>Roseibium sp. CAU 1637 isolated from Incheon.</title>
        <authorList>
            <person name="Kim W."/>
        </authorList>
    </citation>
    <scope>NUCLEOTIDE SEQUENCE</scope>
    <source>
        <strain evidence="12">CAU 1637</strain>
    </source>
</reference>
<dbReference type="GO" id="GO:0005524">
    <property type="term" value="F:ATP binding"/>
    <property type="evidence" value="ECO:0007669"/>
    <property type="project" value="UniProtKB-KW"/>
</dbReference>
<dbReference type="AlphaFoldDB" id="A0A939EQZ9"/>
<dbReference type="SUPFAM" id="SSF56112">
    <property type="entry name" value="Protein kinase-like (PK-like)"/>
    <property type="match status" value="1"/>
</dbReference>
<dbReference type="Proteomes" id="UP000664779">
    <property type="component" value="Unassembled WGS sequence"/>
</dbReference>
<feature type="domain" description="Aminoglycoside phosphotransferase" evidence="11">
    <location>
        <begin position="183"/>
        <end position="430"/>
    </location>
</feature>
<dbReference type="InterPro" id="IPR002575">
    <property type="entry name" value="Aminoglycoside_PTrfase"/>
</dbReference>
<dbReference type="InterPro" id="IPR003442">
    <property type="entry name" value="T6A_TsaE"/>
</dbReference>
<dbReference type="GO" id="GO:0002949">
    <property type="term" value="P:tRNA threonylcarbamoyladenosine modification"/>
    <property type="evidence" value="ECO:0007669"/>
    <property type="project" value="InterPro"/>
</dbReference>
<proteinExistence type="inferred from homology"/>
<dbReference type="Gene3D" id="3.40.50.300">
    <property type="entry name" value="P-loop containing nucleotide triphosphate hydrolases"/>
    <property type="match status" value="1"/>
</dbReference>
<evidence type="ECO:0000256" key="9">
    <source>
        <dbReference type="ARBA" id="ARBA00022842"/>
    </source>
</evidence>
<dbReference type="PIRSF" id="PIRSF036599">
    <property type="entry name" value="AtpPhos"/>
    <property type="match status" value="1"/>
</dbReference>
<comment type="caution">
    <text evidence="12">The sequence shown here is derived from an EMBL/GenBank/DDBJ whole genome shotgun (WGS) entry which is preliminary data.</text>
</comment>
<dbReference type="NCBIfam" id="TIGR00150">
    <property type="entry name" value="T6A_YjeE"/>
    <property type="match status" value="1"/>
</dbReference>
<keyword evidence="7" id="KW-0547">Nucleotide-binding</keyword>
<evidence type="ECO:0000313" key="13">
    <source>
        <dbReference type="Proteomes" id="UP000664779"/>
    </source>
</evidence>
<dbReference type="Pfam" id="PF02367">
    <property type="entry name" value="TsaE"/>
    <property type="match status" value="1"/>
</dbReference>
<comment type="similarity">
    <text evidence="2">Belongs to the TsaE family.</text>
</comment>
<keyword evidence="8" id="KW-0067">ATP-binding</keyword>
<dbReference type="RefSeq" id="WP_206942316.1">
    <property type="nucleotide sequence ID" value="NZ_JAFLNF010000006.1"/>
</dbReference>
<gene>
    <name evidence="12" type="primary">tsaE</name>
    <name evidence="12" type="ORF">J0X15_14810</name>
</gene>
<dbReference type="GO" id="GO:0005737">
    <property type="term" value="C:cytoplasm"/>
    <property type="evidence" value="ECO:0007669"/>
    <property type="project" value="UniProtKB-SubCell"/>
</dbReference>
<sequence length="509" mass="56918">MSEALLRDVENPDFIISLANEAATVALAEDLAACLTQGDLICLSGDLGAGKSTLARALLRAFADDDELEVPSPTFTLVQTYELPRFAISHFDLYRLEEPEEVQELGLDELLESGAALVEWPEMGEGELPRNRIWISLQGGDDDKRVASIKLEGELTPHRMTRSFAIRAFLTASGHANALRRYLKGDASARAYELIRTEGQDMILMNAPALETLENGEALAAYARSAHLALDIRSFVAVDQELRRQGFAAPEIFASDLQQGLLLQEHLGSEGMLDASGNVLPERYHAATDVLAQMHRRTWPRHLTLPDGDSYVLPDFSREALLAEVCLFLDWYVPEVSGNAASDALRQEFRSLWSAVFDKVGDAELGWVLRDYHSPNLHWRGERSGHARVGLIDFQDAMIGPTAYDLGSLLFDARVEVPEVLEQELLSTYLKVRQSQDDAFDQMAFKAAYSVYAAQRITKILGIFVRLAKRDGKPAYLSHLPRMNAYLDRALRDPVLSDLQHWFDLHRPR</sequence>
<dbReference type="EMBL" id="JAFLNF010000006">
    <property type="protein sequence ID" value="MBO0346502.1"/>
    <property type="molecule type" value="Genomic_DNA"/>
</dbReference>
<evidence type="ECO:0000256" key="6">
    <source>
        <dbReference type="ARBA" id="ARBA00022723"/>
    </source>
</evidence>
<evidence type="ECO:0000256" key="8">
    <source>
        <dbReference type="ARBA" id="ARBA00022840"/>
    </source>
</evidence>
<evidence type="ECO:0000256" key="7">
    <source>
        <dbReference type="ARBA" id="ARBA00022741"/>
    </source>
</evidence>
<dbReference type="PANTHER" id="PTHR33540">
    <property type="entry name" value="TRNA THREONYLCARBAMOYLADENOSINE BIOSYNTHESIS PROTEIN TSAE"/>
    <property type="match status" value="1"/>
</dbReference>
<dbReference type="Gene3D" id="3.30.200.20">
    <property type="entry name" value="Phosphorylase Kinase, domain 1"/>
    <property type="match status" value="1"/>
</dbReference>
<dbReference type="Pfam" id="PF01636">
    <property type="entry name" value="APH"/>
    <property type="match status" value="1"/>
</dbReference>
<keyword evidence="6" id="KW-0479">Metal-binding</keyword>
<dbReference type="Gene3D" id="3.90.1200.10">
    <property type="match status" value="1"/>
</dbReference>
<comment type="subcellular location">
    <subcellularLocation>
        <location evidence="1">Cytoplasm</location>
    </subcellularLocation>
</comment>
<evidence type="ECO:0000256" key="3">
    <source>
        <dbReference type="ARBA" id="ARBA00019010"/>
    </source>
</evidence>
<dbReference type="PANTHER" id="PTHR33540:SF2">
    <property type="entry name" value="TRNA THREONYLCARBAMOYLADENOSINE BIOSYNTHESIS PROTEIN TSAE"/>
    <property type="match status" value="1"/>
</dbReference>
<keyword evidence="9" id="KW-0460">Magnesium</keyword>
<evidence type="ECO:0000256" key="5">
    <source>
        <dbReference type="ARBA" id="ARBA00022694"/>
    </source>
</evidence>
<evidence type="ECO:0000256" key="4">
    <source>
        <dbReference type="ARBA" id="ARBA00022490"/>
    </source>
</evidence>
<evidence type="ECO:0000256" key="2">
    <source>
        <dbReference type="ARBA" id="ARBA00007599"/>
    </source>
</evidence>
<evidence type="ECO:0000259" key="11">
    <source>
        <dbReference type="Pfam" id="PF01636"/>
    </source>
</evidence>
<evidence type="ECO:0000313" key="12">
    <source>
        <dbReference type="EMBL" id="MBO0346502.1"/>
    </source>
</evidence>
<keyword evidence="4" id="KW-0963">Cytoplasm</keyword>
<dbReference type="GO" id="GO:0046872">
    <property type="term" value="F:metal ion binding"/>
    <property type="evidence" value="ECO:0007669"/>
    <property type="project" value="UniProtKB-KW"/>
</dbReference>
<keyword evidence="5" id="KW-0819">tRNA processing</keyword>
<evidence type="ECO:0000256" key="1">
    <source>
        <dbReference type="ARBA" id="ARBA00004496"/>
    </source>
</evidence>
<accession>A0A939EQZ9</accession>
<dbReference type="InterPro" id="IPR012180">
    <property type="entry name" value="Bifunc_ATPase/PTrfase"/>
</dbReference>
<dbReference type="InterPro" id="IPR011009">
    <property type="entry name" value="Kinase-like_dom_sf"/>
</dbReference>
<keyword evidence="13" id="KW-1185">Reference proteome</keyword>